<dbReference type="DIP" id="DIP-25528N"/>
<dbReference type="PaxDb" id="6239-Y38H6C.12"/>
<feature type="transmembrane region" description="Helical" evidence="1">
    <location>
        <begin position="50"/>
        <end position="76"/>
    </location>
</feature>
<feature type="transmembrane region" description="Helical" evidence="1">
    <location>
        <begin position="18"/>
        <end position="38"/>
    </location>
</feature>
<dbReference type="CTD" id="189693"/>
<dbReference type="OrthoDB" id="10555909at2759"/>
<dbReference type="UCSC" id="Y38H6C.12">
    <property type="organism name" value="c. elegans"/>
</dbReference>
<protein>
    <submittedName>
        <fullName evidence="2">Serpentine Receptor, class H</fullName>
    </submittedName>
</protein>
<dbReference type="PIR" id="T26711">
    <property type="entry name" value="T26711"/>
</dbReference>
<dbReference type="InterPro" id="IPR053220">
    <property type="entry name" value="Nematode_rcpt-like_serp_H"/>
</dbReference>
<dbReference type="EMBL" id="BX284605">
    <property type="protein sequence ID" value="CAA21001.1"/>
    <property type="molecule type" value="Genomic_DNA"/>
</dbReference>
<keyword evidence="3" id="KW-1185">Reference proteome</keyword>
<dbReference type="InParanoid" id="Q9XX38"/>
<dbReference type="SUPFAM" id="SSF81321">
    <property type="entry name" value="Family A G protein-coupled receptor-like"/>
    <property type="match status" value="1"/>
</dbReference>
<sequence>MCSKTPILSDKDTYHANALHILTSFEVPIHIFGAYIIIAKTPNNMKNVRTNMLVLHLAGALLDIYMSCLEIPVFLLPACAVYPLGVLTMLGVSTVFQAYVGVSLIGVIGMAILMFFEERYHKLIRNPGVDRKRGWKYVVYIAIHYIISITFILPCFLNIPDQNLGKLMIMETNPCIPEEKINHPDFFLLITESGPLYLSLGIAALVILPQGAFFILSIFWYLFTLKSKSRATTRLQKQLFFAMCLQVAIPISAICIPAGYCVVVVVVGYYNQEANNLAVFTMALHGGLSTFVMLTVHAPYRNATLEVFGISFKRVVQKPNQVWNKSVNETGVVP</sequence>
<feature type="transmembrane region" description="Helical" evidence="1">
    <location>
        <begin position="196"/>
        <end position="223"/>
    </location>
</feature>
<dbReference type="Pfam" id="PF10318">
    <property type="entry name" value="7TM_GPCR_Srh"/>
    <property type="match status" value="1"/>
</dbReference>
<feature type="transmembrane region" description="Helical" evidence="1">
    <location>
        <begin position="96"/>
        <end position="116"/>
    </location>
</feature>
<feature type="transmembrane region" description="Helical" evidence="1">
    <location>
        <begin position="244"/>
        <end position="270"/>
    </location>
</feature>
<organism evidence="2 3">
    <name type="scientific">Caenorhabditis elegans</name>
    <dbReference type="NCBI Taxonomy" id="6239"/>
    <lineage>
        <taxon>Eukaryota</taxon>
        <taxon>Metazoa</taxon>
        <taxon>Ecdysozoa</taxon>
        <taxon>Nematoda</taxon>
        <taxon>Chromadorea</taxon>
        <taxon>Rhabditida</taxon>
        <taxon>Rhabditina</taxon>
        <taxon>Rhabditomorpha</taxon>
        <taxon>Rhabditoidea</taxon>
        <taxon>Rhabditidae</taxon>
        <taxon>Peloderinae</taxon>
        <taxon>Caenorhabditis</taxon>
    </lineage>
</organism>
<accession>Q9XX38</accession>
<keyword evidence="2" id="KW-0675">Receptor</keyword>
<dbReference type="HOGENOM" id="CLU_042960_1_0_1"/>
<dbReference type="Proteomes" id="UP000001940">
    <property type="component" value="Chromosome V"/>
</dbReference>
<dbReference type="GeneID" id="189693"/>
<proteinExistence type="predicted"/>
<dbReference type="RefSeq" id="NP_507955.1">
    <property type="nucleotide sequence ID" value="NM_075554.1"/>
</dbReference>
<dbReference type="PANTHER" id="PTHR22941">
    <property type="entry name" value="SERPENTINE RECEPTOR"/>
    <property type="match status" value="1"/>
</dbReference>
<dbReference type="AGR" id="WB:WBGene00005382"/>
<keyword evidence="1" id="KW-0472">Membrane</keyword>
<evidence type="ECO:0000256" key="1">
    <source>
        <dbReference type="SAM" id="Phobius"/>
    </source>
</evidence>
<keyword evidence="1" id="KW-0812">Transmembrane</keyword>
<dbReference type="InterPro" id="IPR019422">
    <property type="entry name" value="7TM_GPCR_serpentine_rcpt_Srh"/>
</dbReference>
<dbReference type="WormBase" id="Y38H6C.12">
    <property type="protein sequence ID" value="CE19106"/>
    <property type="gene ID" value="WBGene00005382"/>
    <property type="gene designation" value="srh-166"/>
</dbReference>
<dbReference type="PhylomeDB" id="Q9XX38"/>
<keyword evidence="1" id="KW-1133">Transmembrane helix</keyword>
<dbReference type="FunCoup" id="Q9XX38">
    <property type="interactions" value="1"/>
</dbReference>
<dbReference type="AlphaFoldDB" id="Q9XX38"/>
<evidence type="ECO:0000313" key="4">
    <source>
        <dbReference type="WormBase" id="Y38H6C.12"/>
    </source>
</evidence>
<feature type="transmembrane region" description="Helical" evidence="1">
    <location>
        <begin position="276"/>
        <end position="296"/>
    </location>
</feature>
<reference evidence="2 3" key="1">
    <citation type="journal article" date="1998" name="Science">
        <title>Genome sequence of the nematode C. elegans: a platform for investigating biology.</title>
        <authorList>
            <consortium name="The C. elegans sequencing consortium"/>
            <person name="Sulson J.E."/>
            <person name="Waterston R."/>
        </authorList>
    </citation>
    <scope>NUCLEOTIDE SEQUENCE [LARGE SCALE GENOMIC DNA]</scope>
    <source>
        <strain evidence="2 3">Bristol N2</strain>
    </source>
</reference>
<dbReference type="KEGG" id="cel:CELE_Y38H6C.12"/>
<feature type="transmembrane region" description="Helical" evidence="1">
    <location>
        <begin position="137"/>
        <end position="159"/>
    </location>
</feature>
<dbReference type="PANTHER" id="PTHR22941:SF36">
    <property type="entry name" value="SERPENTINE RECEPTOR, CLASS H"/>
    <property type="match status" value="1"/>
</dbReference>
<dbReference type="SMR" id="Q9XX38"/>
<dbReference type="eggNOG" id="ENOG502SY7B">
    <property type="taxonomic scope" value="Eukaryota"/>
</dbReference>
<evidence type="ECO:0000313" key="3">
    <source>
        <dbReference type="Proteomes" id="UP000001940"/>
    </source>
</evidence>
<name>Q9XX38_CAEEL</name>
<evidence type="ECO:0000313" key="2">
    <source>
        <dbReference type="EMBL" id="CAA21001.1"/>
    </source>
</evidence>
<gene>
    <name evidence="2 4" type="primary">srh-166</name>
    <name evidence="2" type="ORF">CELE_Y38H6C.12</name>
    <name evidence="4" type="ORF">Y38H6C.12</name>
</gene>